<name>A0A556UYM9_BAGYA</name>
<gene>
    <name evidence="2" type="ORF">Baya_11011</name>
</gene>
<feature type="chain" id="PRO_5022223671" evidence="1">
    <location>
        <begin position="19"/>
        <end position="220"/>
    </location>
</feature>
<comment type="caution">
    <text evidence="2">The sequence shown here is derived from an EMBL/GenBank/DDBJ whole genome shotgun (WGS) entry which is preliminary data.</text>
</comment>
<protein>
    <submittedName>
        <fullName evidence="2">Uncharacterized protein</fullName>
    </submittedName>
</protein>
<keyword evidence="1" id="KW-0732">Signal</keyword>
<sequence length="220" mass="24765">MFLLFILPFGLTGPIVVSVSPPAAQACKHSERRVVVYRDFVFSSSFEEAVLISRKELNRVITKLKGTSGSLQYKETLVVDCWDVKYTALTHTNLALGHPACLNQYHSSANFQQPYIVQLITALMRSSTMKGSSPAFMPRLATSHLHPSLFKALYKLDICLQLIDILDTSQSDYEAMLSMTFPAVTLLSSFTYVAFGRYTLRILLHPQDRMYHISFRGSIS</sequence>
<evidence type="ECO:0000313" key="3">
    <source>
        <dbReference type="Proteomes" id="UP000319801"/>
    </source>
</evidence>
<dbReference type="EMBL" id="VCAZ01000078">
    <property type="protein sequence ID" value="TSP68526.1"/>
    <property type="molecule type" value="Genomic_DNA"/>
</dbReference>
<organism evidence="2 3">
    <name type="scientific">Bagarius yarrelli</name>
    <name type="common">Goonch</name>
    <name type="synonym">Bagrus yarrelli</name>
    <dbReference type="NCBI Taxonomy" id="175774"/>
    <lineage>
        <taxon>Eukaryota</taxon>
        <taxon>Metazoa</taxon>
        <taxon>Chordata</taxon>
        <taxon>Craniata</taxon>
        <taxon>Vertebrata</taxon>
        <taxon>Euteleostomi</taxon>
        <taxon>Actinopterygii</taxon>
        <taxon>Neopterygii</taxon>
        <taxon>Teleostei</taxon>
        <taxon>Ostariophysi</taxon>
        <taxon>Siluriformes</taxon>
        <taxon>Sisoridae</taxon>
        <taxon>Sisorinae</taxon>
        <taxon>Bagarius</taxon>
    </lineage>
</organism>
<dbReference type="Proteomes" id="UP000319801">
    <property type="component" value="Unassembled WGS sequence"/>
</dbReference>
<feature type="signal peptide" evidence="1">
    <location>
        <begin position="1"/>
        <end position="18"/>
    </location>
</feature>
<keyword evidence="3" id="KW-1185">Reference proteome</keyword>
<accession>A0A556UYM9</accession>
<evidence type="ECO:0000256" key="1">
    <source>
        <dbReference type="SAM" id="SignalP"/>
    </source>
</evidence>
<dbReference type="AlphaFoldDB" id="A0A556UYM9"/>
<evidence type="ECO:0000313" key="2">
    <source>
        <dbReference type="EMBL" id="TSP68526.1"/>
    </source>
</evidence>
<proteinExistence type="predicted"/>
<reference evidence="2 3" key="1">
    <citation type="journal article" date="2019" name="Genome Biol. Evol.">
        <title>Whole-Genome Sequencing of the Giant Devil Catfish, Bagarius yarrelli.</title>
        <authorList>
            <person name="Jiang W."/>
            <person name="Lv Y."/>
            <person name="Cheng L."/>
            <person name="Yang K."/>
            <person name="Chao B."/>
            <person name="Wang X."/>
            <person name="Li Y."/>
            <person name="Pan X."/>
            <person name="You X."/>
            <person name="Zhang Y."/>
            <person name="Yang J."/>
            <person name="Li J."/>
            <person name="Zhang X."/>
            <person name="Liu S."/>
            <person name="Sun C."/>
            <person name="Yang J."/>
            <person name="Shi Q."/>
        </authorList>
    </citation>
    <scope>NUCLEOTIDE SEQUENCE [LARGE SCALE GENOMIC DNA]</scope>
    <source>
        <strain evidence="2">JWS20170419001</strain>
        <tissue evidence="2">Muscle</tissue>
    </source>
</reference>